<feature type="coiled-coil region" evidence="1">
    <location>
        <begin position="448"/>
        <end position="475"/>
    </location>
</feature>
<accession>A0A845A628</accession>
<dbReference type="Proteomes" id="UP000460561">
    <property type="component" value="Unassembled WGS sequence"/>
</dbReference>
<evidence type="ECO:0000256" key="1">
    <source>
        <dbReference type="SAM" id="Coils"/>
    </source>
</evidence>
<dbReference type="PANTHER" id="PTHR34491:SF156">
    <property type="entry name" value="KINESIN MOTOR DOMAIN-CONTAINING PROTEIN"/>
    <property type="match status" value="1"/>
</dbReference>
<evidence type="ECO:0000313" key="3">
    <source>
        <dbReference type="Proteomes" id="UP000460561"/>
    </source>
</evidence>
<dbReference type="RefSeq" id="WP_160738004.1">
    <property type="nucleotide sequence ID" value="NZ_WTYQ01000001.1"/>
</dbReference>
<protein>
    <recommendedName>
        <fullName evidence="4">Bacteriophage tail tape measure N-terminal domain-containing protein</fullName>
    </recommendedName>
</protein>
<dbReference type="OrthoDB" id="7432167at2"/>
<sequence>MTAQTIFPSYIRLEHEPNGSARSAFLSELSSTLDAGERQFESFSAEARRQVDAALSVKRNNFGSLDLGVDQLRAAAAAQEARAVAAREVAQATELAARTEGDYSREARNAVAATQALAKEEERAAASARSHVAAAAQVQAALNQTRSAVSSLQGEYLRLAQAEAASANGSAMLAAIQRETGAGLERNIKSARESAQAFDLLFQAQDARSSAAAQNFFNTALGIDAQTKSARESARAFEEMFVAQEKARQAEEALANSAAALRAQLDPMYLAQQRFDNEMSRADDLMNAGAISAREYAQAQQLARNSLRESAQAATAANQATTASNAVMLKGTTARGNVINSIRAERTAFIQLGQQMQDVTVQAQLGTNAFLIFAQQAPQAAFALSGLADSADKTKSRIGQFATFLSGPWGAAIFAATAVLGPFIYDLIASGDEADKSARAQRNLTEVLNDQTSSYEEVTKALREYNREQEKSREVTLLSLEAQARQIAENYREAVSIREIIKARIEDNLEQAARSTGDNAGGTGARGGLSALASINEGELARQQAQIESLGDAAINASKEISVEIARINSDASARIKTGFEVLRQRAMDSLIGEDLTKRLTELNKQEAASLDALKKKEKDRTKEYERLAEFGEDAAKKIANIRDRFIDIPPEVAKANRATRELDDIISDLARRKPAGFKDMIEEAEELKAIIPTLGLERYMADFNEETERNIRLQSLTLSGREAEAQTLQTIWNIERQFGPLRAQEKQDILDIVRYQYDQVEAQRIIGDQINDYLGATRQVRSELENLFSGKSANFKQVFKDLQARITVESIFGDALRQMDDLVKGRAGVSDNIDFLGNEAKRAGNVFGDFADMASKGMNRLGAAYAGSVPSTSASNTFNDAFGTGYMAVTDAANDNTDYSAYGDIVVQANKEAMRGTALNLTPDEYARLLAKGLTDPVITHLNDLFGVKFFSLLQGTLSGAARGYVTGGVPGAVLGGLGGLVEDFGAETIGTEMSEALSKTFSKALSGTQTGSLISGLSNALGIKMSGTGAQIGGAIGSFIPIPGGDIIGSIAGGLISSIFGSSKYGSAVLTGSDSVSLSGSNSGRREGASTLGTSVLEGLQNVIDELGGEVGNFSVTIGTYKDRFRVNTTGSDKVGGYSGSAAENEAKYGLYDFDTQEEAIAFAIKNAIEDGGLTGLRQSTLNLLKATDNLDDAVEKARQFEDVFDRLRQYEDPVGAAIASVNDEFDELRSIFEEANASASEWADLEKLYQIERSDAIQQATDQITGSLQSLYDTLTVGNSALPLREREQLARAEYDALAARVRAGDTTAYDDFSEAAQTLLSIERELYGSQQGYFDTLNEVTSLTKSALSATQSQISSSIANQDDPTSSDFIAVNDNQAVVDAIADSNSKLDALNTNMGTMISLLKSGNSRQVYTAAQVSNF</sequence>
<organism evidence="2 3">
    <name type="scientific">Altericroceibacterium indicum</name>
    <dbReference type="NCBI Taxonomy" id="374177"/>
    <lineage>
        <taxon>Bacteria</taxon>
        <taxon>Pseudomonadati</taxon>
        <taxon>Pseudomonadota</taxon>
        <taxon>Alphaproteobacteria</taxon>
        <taxon>Sphingomonadales</taxon>
        <taxon>Erythrobacteraceae</taxon>
        <taxon>Altericroceibacterium</taxon>
    </lineage>
</organism>
<evidence type="ECO:0008006" key="4">
    <source>
        <dbReference type="Google" id="ProtNLM"/>
    </source>
</evidence>
<dbReference type="EMBL" id="WTYQ01000001">
    <property type="protein sequence ID" value="MXP24809.1"/>
    <property type="molecule type" value="Genomic_DNA"/>
</dbReference>
<keyword evidence="3" id="KW-1185">Reference proteome</keyword>
<keyword evidence="1" id="KW-0175">Coiled coil</keyword>
<comment type="caution">
    <text evidence="2">The sequence shown here is derived from an EMBL/GenBank/DDBJ whole genome shotgun (WGS) entry which is preliminary data.</text>
</comment>
<evidence type="ECO:0000313" key="2">
    <source>
        <dbReference type="EMBL" id="MXP24809.1"/>
    </source>
</evidence>
<proteinExistence type="predicted"/>
<reference evidence="2 3" key="1">
    <citation type="submission" date="2019-12" db="EMBL/GenBank/DDBJ databases">
        <title>Genomic-based taxomic classification of the family Erythrobacteraceae.</title>
        <authorList>
            <person name="Xu L."/>
        </authorList>
    </citation>
    <scope>NUCLEOTIDE SEQUENCE [LARGE SCALE GENOMIC DNA]</scope>
    <source>
        <strain evidence="2 3">DSM 18604</strain>
    </source>
</reference>
<name>A0A845A628_9SPHN</name>
<dbReference type="PANTHER" id="PTHR34491">
    <property type="entry name" value="A-TYPE INCLUSION PROTEIN, PUTATIVE-RELATED"/>
    <property type="match status" value="1"/>
</dbReference>
<gene>
    <name evidence="2" type="ORF">GRI39_01950</name>
</gene>